<dbReference type="PROSITE" id="PS50035">
    <property type="entry name" value="PLD"/>
    <property type="match status" value="2"/>
</dbReference>
<keyword evidence="15" id="KW-1185">Reference proteome</keyword>
<feature type="domain" description="PLD phosphodiesterase" evidence="13">
    <location>
        <begin position="235"/>
        <end position="262"/>
    </location>
</feature>
<feature type="domain" description="PLD phosphodiesterase" evidence="13">
    <location>
        <begin position="410"/>
        <end position="437"/>
    </location>
</feature>
<dbReference type="NCBIfam" id="TIGR04265">
    <property type="entry name" value="bac_cardiolipin"/>
    <property type="match status" value="1"/>
</dbReference>
<evidence type="ECO:0000256" key="6">
    <source>
        <dbReference type="ARBA" id="ARBA00022737"/>
    </source>
</evidence>
<dbReference type="Gene3D" id="3.30.870.10">
    <property type="entry name" value="Endonuclease Chain A"/>
    <property type="match status" value="2"/>
</dbReference>
<keyword evidence="10" id="KW-0594">Phospholipid biosynthesis</keyword>
<organism evidence="14 15">
    <name type="scientific">Novipirellula herctigrandis</name>
    <dbReference type="NCBI Taxonomy" id="2527986"/>
    <lineage>
        <taxon>Bacteria</taxon>
        <taxon>Pseudomonadati</taxon>
        <taxon>Planctomycetota</taxon>
        <taxon>Planctomycetia</taxon>
        <taxon>Pirellulales</taxon>
        <taxon>Pirellulaceae</taxon>
        <taxon>Novipirellula</taxon>
    </lineage>
</organism>
<keyword evidence="3" id="KW-0444">Lipid biosynthesis</keyword>
<keyword evidence="5" id="KW-0812">Transmembrane</keyword>
<dbReference type="AlphaFoldDB" id="A0A5C5ZD84"/>
<keyword evidence="6" id="KW-0677">Repeat</keyword>
<dbReference type="InterPro" id="IPR001736">
    <property type="entry name" value="PLipase_D/transphosphatidylase"/>
</dbReference>
<keyword evidence="11" id="KW-1208">Phospholipid metabolism</keyword>
<comment type="caution">
    <text evidence="14">The sequence shown here is derived from an EMBL/GenBank/DDBJ whole genome shotgun (WGS) entry which is preliminary data.</text>
</comment>
<dbReference type="PANTHER" id="PTHR21248:SF22">
    <property type="entry name" value="PHOSPHOLIPASE D"/>
    <property type="match status" value="1"/>
</dbReference>
<dbReference type="CDD" id="cd09155">
    <property type="entry name" value="PLDc_PaCLS_like_1"/>
    <property type="match status" value="1"/>
</dbReference>
<dbReference type="GO" id="GO:0008808">
    <property type="term" value="F:cardiolipin synthase activity"/>
    <property type="evidence" value="ECO:0007669"/>
    <property type="project" value="UniProtKB-UniRule"/>
</dbReference>
<dbReference type="RefSeq" id="WP_146403158.1">
    <property type="nucleotide sequence ID" value="NZ_SJPJ01000001.1"/>
</dbReference>
<evidence type="ECO:0000256" key="11">
    <source>
        <dbReference type="ARBA" id="ARBA00023264"/>
    </source>
</evidence>
<reference evidence="14 15" key="1">
    <citation type="submission" date="2019-02" db="EMBL/GenBank/DDBJ databases">
        <title>Deep-cultivation of Planctomycetes and their phenomic and genomic characterization uncovers novel biology.</title>
        <authorList>
            <person name="Wiegand S."/>
            <person name="Jogler M."/>
            <person name="Boedeker C."/>
            <person name="Pinto D."/>
            <person name="Vollmers J."/>
            <person name="Rivas-Marin E."/>
            <person name="Kohn T."/>
            <person name="Peeters S.H."/>
            <person name="Heuer A."/>
            <person name="Rast P."/>
            <person name="Oberbeckmann S."/>
            <person name="Bunk B."/>
            <person name="Jeske O."/>
            <person name="Meyerdierks A."/>
            <person name="Storesund J.E."/>
            <person name="Kallscheuer N."/>
            <person name="Luecker S."/>
            <person name="Lage O.M."/>
            <person name="Pohl T."/>
            <person name="Merkel B.J."/>
            <person name="Hornburger P."/>
            <person name="Mueller R.-W."/>
            <person name="Bruemmer F."/>
            <person name="Labrenz M."/>
            <person name="Spormann A.M."/>
            <person name="Op Den Camp H."/>
            <person name="Overmann J."/>
            <person name="Amann R."/>
            <person name="Jetten M.S.M."/>
            <person name="Mascher T."/>
            <person name="Medema M.H."/>
            <person name="Devos D.P."/>
            <person name="Kaster A.-K."/>
            <person name="Ovreas L."/>
            <person name="Rohde M."/>
            <person name="Galperin M.Y."/>
            <person name="Jogler C."/>
        </authorList>
    </citation>
    <scope>NUCLEOTIDE SEQUENCE [LARGE SCALE GENOMIC DNA]</scope>
    <source>
        <strain evidence="14 15">CA13</strain>
    </source>
</reference>
<dbReference type="GO" id="GO:0005886">
    <property type="term" value="C:plasma membrane"/>
    <property type="evidence" value="ECO:0007669"/>
    <property type="project" value="UniProtKB-SubCell"/>
</dbReference>
<evidence type="ECO:0000256" key="2">
    <source>
        <dbReference type="ARBA" id="ARBA00022475"/>
    </source>
</evidence>
<dbReference type="FunFam" id="3.30.870.10:FF:000014">
    <property type="entry name" value="Cardiolipin synthase"/>
    <property type="match status" value="1"/>
</dbReference>
<evidence type="ECO:0000256" key="4">
    <source>
        <dbReference type="ARBA" id="ARBA00022679"/>
    </source>
</evidence>
<keyword evidence="8" id="KW-0443">Lipid metabolism</keyword>
<evidence type="ECO:0000256" key="12">
    <source>
        <dbReference type="NCBIfam" id="TIGR04265"/>
    </source>
</evidence>
<evidence type="ECO:0000256" key="1">
    <source>
        <dbReference type="ARBA" id="ARBA00004236"/>
    </source>
</evidence>
<dbReference type="EC" id="2.7.8.-" evidence="12"/>
<dbReference type="EMBL" id="SJPJ01000001">
    <property type="protein sequence ID" value="TWT85125.1"/>
    <property type="molecule type" value="Genomic_DNA"/>
</dbReference>
<dbReference type="GO" id="GO:0032049">
    <property type="term" value="P:cardiolipin biosynthetic process"/>
    <property type="evidence" value="ECO:0007669"/>
    <property type="project" value="UniProtKB-UniRule"/>
</dbReference>
<evidence type="ECO:0000256" key="3">
    <source>
        <dbReference type="ARBA" id="ARBA00022516"/>
    </source>
</evidence>
<gene>
    <name evidence="14" type="primary">clsA</name>
    <name evidence="14" type="ORF">CA13_66070</name>
</gene>
<dbReference type="CDD" id="cd09161">
    <property type="entry name" value="PLDc_PaCLS_like_2"/>
    <property type="match status" value="1"/>
</dbReference>
<dbReference type="Proteomes" id="UP000315010">
    <property type="component" value="Unassembled WGS sequence"/>
</dbReference>
<sequence length="497" mass="55578">MFKRSRSASDTNTAKAPTSKRRKMVVAFIVVMHILGALTSVKAVMSTRTSQGAIAWAVSLNTFPYVAVPAYWGLGQSKFDGYDLLRQSEQLANSEAARRARQMLEDDQLLLVPRTPIEESHAKLLNNISRLPITSGNTAKLLVNGQETFDAILDGMETAEKYILFQFYILRDDELGQRCKEVFLKKAAEGVRVCVLYDELGSKDLSAKYVNELEAAGVQIVPFNTTQGRGNRLRLNFRNHRKIVVVDGNVAYVGGHNVGDEYLGKDPVLTPWRDTHVELRGPVVQAIQVPFVEDWNWATGNKLELNWDPERAEGGETAAACIPTGPADRLETGTLLFLHAINSAQNRLWIVSPYFIPDEQLMSALQLAALRGVDVRILIPQNPDHLHVYLSGVSYLEEAKEAGVKIYRYQPGFLHQKVWLIDDNVAAVGTANLDNRSMRLNFEVTMLIYGEEFAGEVEEMMEADFAESILATAAEYTDQSLPYRFLVRVCRLLAPIQ</sequence>
<dbReference type="Pfam" id="PF13091">
    <property type="entry name" value="PLDc_2"/>
    <property type="match status" value="2"/>
</dbReference>
<dbReference type="InterPro" id="IPR025202">
    <property type="entry name" value="PLD-like_dom"/>
</dbReference>
<dbReference type="PANTHER" id="PTHR21248">
    <property type="entry name" value="CARDIOLIPIN SYNTHASE"/>
    <property type="match status" value="1"/>
</dbReference>
<evidence type="ECO:0000259" key="13">
    <source>
        <dbReference type="PROSITE" id="PS50035"/>
    </source>
</evidence>
<comment type="subcellular location">
    <subcellularLocation>
        <location evidence="1">Cell membrane</location>
    </subcellularLocation>
</comment>
<keyword evidence="9" id="KW-0472">Membrane</keyword>
<name>A0A5C5ZD84_9BACT</name>
<evidence type="ECO:0000256" key="8">
    <source>
        <dbReference type="ARBA" id="ARBA00023098"/>
    </source>
</evidence>
<evidence type="ECO:0000256" key="7">
    <source>
        <dbReference type="ARBA" id="ARBA00022989"/>
    </source>
</evidence>
<evidence type="ECO:0000256" key="10">
    <source>
        <dbReference type="ARBA" id="ARBA00023209"/>
    </source>
</evidence>
<dbReference type="OrthoDB" id="9762009at2"/>
<evidence type="ECO:0000256" key="9">
    <source>
        <dbReference type="ARBA" id="ARBA00023136"/>
    </source>
</evidence>
<evidence type="ECO:0000256" key="5">
    <source>
        <dbReference type="ARBA" id="ARBA00022692"/>
    </source>
</evidence>
<protein>
    <recommendedName>
        <fullName evidence="12">Cardiolipin synthase</fullName>
        <ecNumber evidence="12">2.7.8.-</ecNumber>
    </recommendedName>
</protein>
<evidence type="ECO:0000313" key="14">
    <source>
        <dbReference type="EMBL" id="TWT85125.1"/>
    </source>
</evidence>
<dbReference type="SMART" id="SM00155">
    <property type="entry name" value="PLDc"/>
    <property type="match status" value="2"/>
</dbReference>
<keyword evidence="7" id="KW-1133">Transmembrane helix</keyword>
<dbReference type="InterPro" id="IPR022924">
    <property type="entry name" value="Cardiolipin_synthase"/>
</dbReference>
<proteinExistence type="predicted"/>
<accession>A0A5C5ZD84</accession>
<dbReference type="SUPFAM" id="SSF56024">
    <property type="entry name" value="Phospholipase D/nuclease"/>
    <property type="match status" value="2"/>
</dbReference>
<evidence type="ECO:0000313" key="15">
    <source>
        <dbReference type="Proteomes" id="UP000315010"/>
    </source>
</evidence>
<keyword evidence="2" id="KW-1003">Cell membrane</keyword>
<keyword evidence="4 14" id="KW-0808">Transferase</keyword>